<dbReference type="EMBL" id="AP003144">
    <property type="protein sequence ID" value="BAD73197.1"/>
    <property type="molecule type" value="Genomic_DNA"/>
</dbReference>
<reference evidence="4" key="4">
    <citation type="submission" date="2008-12" db="EMBL/GenBank/DDBJ databases">
        <title>Improved gene annotation of the rice (Oryza sativa) genomes.</title>
        <authorList>
            <person name="Wang J."/>
            <person name="Li R."/>
            <person name="Fan W."/>
            <person name="Huang Q."/>
            <person name="Zhang J."/>
            <person name="Zhou Y."/>
            <person name="Hu Y."/>
            <person name="Zi S."/>
            <person name="Li J."/>
            <person name="Ni P."/>
            <person name="Zheng H."/>
            <person name="Zhang Y."/>
            <person name="Zhao M."/>
            <person name="Hao Q."/>
            <person name="McDermott J."/>
            <person name="Samudrala R."/>
            <person name="Kristiansen K."/>
            <person name="Wong G.K.-S."/>
        </authorList>
    </citation>
    <scope>NUCLEOTIDE SEQUENCE</scope>
</reference>
<feature type="region of interest" description="Disordered" evidence="1">
    <location>
        <begin position="135"/>
        <end position="181"/>
    </location>
</feature>
<sequence length="203" mass="22501">MPGNAGRGLASMSSSAGRRAPMRIFELTATSCGRLRLGERRQFCVPSLLICKMPPLFALSVGGCFAFCLLCWRQSKACPQGVGGSTDRELVDGEVQVMRDMATRRALSRRAAARNAVGKGWASARSRISSISLCSQRPRRRAQQPQATPSLSGPRHRTLAAGRRRRQCRGGRGREEERRERERLLKGGDDMWASLTFFNLFDD</sequence>
<organism evidence="4">
    <name type="scientific">Oryza sativa subsp. japonica</name>
    <name type="common">Rice</name>
    <dbReference type="NCBI Taxonomy" id="39947"/>
    <lineage>
        <taxon>Eukaryota</taxon>
        <taxon>Viridiplantae</taxon>
        <taxon>Streptophyta</taxon>
        <taxon>Embryophyta</taxon>
        <taxon>Tracheophyta</taxon>
        <taxon>Spermatophyta</taxon>
        <taxon>Magnoliopsida</taxon>
        <taxon>Liliopsida</taxon>
        <taxon>Poales</taxon>
        <taxon>Poaceae</taxon>
        <taxon>BOP clade</taxon>
        <taxon>Oryzoideae</taxon>
        <taxon>Oryzeae</taxon>
        <taxon>Oryzinae</taxon>
        <taxon>Oryza</taxon>
        <taxon>Oryza sativa</taxon>
    </lineage>
</organism>
<evidence type="ECO:0000256" key="1">
    <source>
        <dbReference type="SAM" id="MobiDB-lite"/>
    </source>
</evidence>
<protein>
    <submittedName>
        <fullName evidence="3">cDNA clone:J013132J07, full insert sequence</fullName>
    </submittedName>
</protein>
<dbReference type="KEGG" id="osa:107280564"/>
<dbReference type="Proteomes" id="UP000817658">
    <property type="component" value="Chromosome 1"/>
</dbReference>
<gene>
    <name evidence="4" type="ORF">OsJ_01932</name>
    <name evidence="2" type="ORF">P0507H06.41</name>
</gene>
<feature type="compositionally biased region" description="Basic and acidic residues" evidence="1">
    <location>
        <begin position="172"/>
        <end position="181"/>
    </location>
</feature>
<name>B9EX41_ORYSJ</name>
<reference evidence="4" key="3">
    <citation type="journal article" date="2005" name="PLoS Biol.">
        <title>The genomes of Oryza sativa: a history of duplications.</title>
        <authorList>
            <person name="Yu J."/>
            <person name="Wang J."/>
            <person name="Lin W."/>
            <person name="Li S."/>
            <person name="Li H."/>
            <person name="Zhou J."/>
            <person name="Ni P."/>
            <person name="Dong W."/>
            <person name="Hu S."/>
            <person name="Zeng C."/>
            <person name="Zhang J."/>
            <person name="Zhang Y."/>
            <person name="Li R."/>
            <person name="Xu Z."/>
            <person name="Li S."/>
            <person name="Li X."/>
            <person name="Zheng H."/>
            <person name="Cong L."/>
            <person name="Lin L."/>
            <person name="Yin J."/>
            <person name="Geng J."/>
            <person name="Li G."/>
            <person name="Shi J."/>
            <person name="Liu J."/>
            <person name="Lv H."/>
            <person name="Li J."/>
            <person name="Wang J."/>
            <person name="Deng Y."/>
            <person name="Ran L."/>
            <person name="Shi X."/>
            <person name="Wang X."/>
            <person name="Wu Q."/>
            <person name="Li C."/>
            <person name="Ren X."/>
            <person name="Wang J."/>
            <person name="Wang X."/>
            <person name="Li D."/>
            <person name="Liu D."/>
            <person name="Zhang X."/>
            <person name="Ji Z."/>
            <person name="Zhao W."/>
            <person name="Sun Y."/>
            <person name="Zhang Z."/>
            <person name="Bao J."/>
            <person name="Han Y."/>
            <person name="Dong L."/>
            <person name="Ji J."/>
            <person name="Chen P."/>
            <person name="Wu S."/>
            <person name="Liu J."/>
            <person name="Xiao Y."/>
            <person name="Bu D."/>
            <person name="Tan J."/>
            <person name="Yang L."/>
            <person name="Ye C."/>
            <person name="Zhang J."/>
            <person name="Xu J."/>
            <person name="Zhou Y."/>
            <person name="Yu Y."/>
            <person name="Zhang B."/>
            <person name="Zhuang S."/>
            <person name="Wei H."/>
            <person name="Liu B."/>
            <person name="Lei M."/>
            <person name="Yu H."/>
            <person name="Li Y."/>
            <person name="Xu H."/>
            <person name="Wei S."/>
            <person name="He X."/>
            <person name="Fang L."/>
            <person name="Zhang Z."/>
            <person name="Zhang Y."/>
            <person name="Huang X."/>
            <person name="Su Z."/>
            <person name="Tong W."/>
            <person name="Li J."/>
            <person name="Tong Z."/>
            <person name="Li S."/>
            <person name="Ye J."/>
            <person name="Wang L."/>
            <person name="Fang L."/>
            <person name="Lei T."/>
            <person name="Chen C."/>
            <person name="Chen H."/>
            <person name="Xu Z."/>
            <person name="Li H."/>
            <person name="Huang H."/>
            <person name="Zhang F."/>
            <person name="Xu H."/>
            <person name="Li N."/>
            <person name="Zhao C."/>
            <person name="Li S."/>
            <person name="Dong L."/>
            <person name="Huang Y."/>
            <person name="Li L."/>
            <person name="Xi Y."/>
            <person name="Qi Q."/>
            <person name="Li W."/>
            <person name="Zhang B."/>
            <person name="Hu W."/>
            <person name="Zhang Y."/>
            <person name="Tian X."/>
            <person name="Jiao Y."/>
            <person name="Liang X."/>
            <person name="Jin J."/>
            <person name="Gao L."/>
            <person name="Zheng W."/>
            <person name="Hao B."/>
            <person name="Liu S."/>
            <person name="Wang W."/>
            <person name="Yuan L."/>
            <person name="Cao M."/>
            <person name="McDermott J."/>
            <person name="Samudrala R."/>
            <person name="Wang J."/>
            <person name="Wong G.K."/>
            <person name="Yang H."/>
        </authorList>
    </citation>
    <scope>NUCLEOTIDE SEQUENCE [LARGE SCALE GENOMIC DNA]</scope>
</reference>
<dbReference type="EMBL" id="CM000138">
    <property type="protein sequence ID" value="EEE54654.1"/>
    <property type="molecule type" value="Genomic_DNA"/>
</dbReference>
<evidence type="ECO:0000313" key="2">
    <source>
        <dbReference type="EMBL" id="BAD73197.1"/>
    </source>
</evidence>
<dbReference type="AlphaFoldDB" id="B9EX41"/>
<proteinExistence type="evidence at transcript level"/>
<accession>B9EX41</accession>
<reference evidence="2" key="1">
    <citation type="journal article" date="2002" name="Nature">
        <title>The genome sequence and structure of rice chromosome 1.</title>
        <authorList>
            <person name="Sasaki T."/>
            <person name="Matsumoto T."/>
            <person name="Yamamoto K."/>
            <person name="Sakata K."/>
            <person name="Baba T."/>
            <person name="Katayose Y."/>
            <person name="Wu J."/>
            <person name="Niimura Y."/>
            <person name="Cheng Z."/>
            <person name="Nagamura Y."/>
            <person name="Antonio B.A."/>
            <person name="Kanamori H."/>
            <person name="Hosokawa S."/>
            <person name="Masukawa M."/>
            <person name="Arikawa K."/>
            <person name="Chiden Y."/>
            <person name="Hayashi M."/>
            <person name="Okamoto M."/>
            <person name="Ando T."/>
            <person name="Aoki H."/>
            <person name="Arita K."/>
            <person name="Hamada M."/>
            <person name="Harada C."/>
            <person name="Hijishita S."/>
            <person name="Honda M."/>
            <person name="Ichikawa Y."/>
            <person name="Idonuma A."/>
            <person name="Iijima M."/>
            <person name="Ikeda M."/>
            <person name="Ikeno M."/>
            <person name="Itoh S."/>
            <person name="Itoh T."/>
            <person name="Itoh Y."/>
            <person name="Itoh Y."/>
            <person name="Iwabuchi A."/>
            <person name="Kamiya K."/>
            <person name="Karasawa W."/>
            <person name="Katagiri S."/>
            <person name="Kikuta A."/>
            <person name="Kobayashi N."/>
            <person name="Kono I."/>
            <person name="Machita K."/>
            <person name="Maehara T."/>
            <person name="Mizuno H."/>
            <person name="Mizubayashi T."/>
            <person name="Mukai Y."/>
            <person name="Nagasaki H."/>
            <person name="Nakashima M."/>
            <person name="Nakama Y."/>
            <person name="Nakamichi Y."/>
            <person name="Nakamura M."/>
            <person name="Namiki N."/>
            <person name="Negishi M."/>
            <person name="Ohta I."/>
            <person name="Ono N."/>
            <person name="Saji S."/>
            <person name="Sakai K."/>
            <person name="Shibata M."/>
            <person name="Shimokawa T."/>
            <person name="Shomura A."/>
            <person name="Song J."/>
            <person name="Takazaki Y."/>
            <person name="Terasawa K."/>
            <person name="Tsuji K."/>
            <person name="Waki K."/>
            <person name="Yamagata H."/>
            <person name="Yamane H."/>
            <person name="Yoshiki S."/>
            <person name="Yoshihara R."/>
            <person name="Yukawa K."/>
            <person name="Zhong H."/>
            <person name="Iwama H."/>
            <person name="Endo T."/>
            <person name="Ito H."/>
            <person name="Hahn J.H."/>
            <person name="Kim H.I."/>
            <person name="Eun M.Y."/>
            <person name="Yano M."/>
            <person name="Jiang J."/>
            <person name="Gojobori T."/>
        </authorList>
    </citation>
    <scope>NUCLEOTIDE SEQUENCE</scope>
</reference>
<dbReference type="EMBL" id="AK068046">
    <property type="protein sequence ID" value="BAG90730.1"/>
    <property type="molecule type" value="mRNA"/>
</dbReference>
<accession>Q5QN23</accession>
<evidence type="ECO:0000313" key="3">
    <source>
        <dbReference type="EMBL" id="BAG90730.1"/>
    </source>
</evidence>
<reference evidence="3" key="2">
    <citation type="journal article" date="2003" name="Science">
        <title>Collection, Mapping, and Annotation of Over 28,000 cDNA Clones from japonica Rice.</title>
        <authorList>
            <person name="Kikuchi S."/>
            <person name="Satoh K."/>
            <person name="Nagata T."/>
            <person name="Kawagashira N."/>
            <person name="Doi K."/>
            <person name="Kishimoto N."/>
            <person name="Yazaki J."/>
            <person name="Ishikawa M."/>
            <person name="Yamada H."/>
            <person name="Ooka H."/>
            <person name="Hotta I."/>
            <person name="Kojima K."/>
            <person name="Namiki T."/>
            <person name="Ohneda E."/>
            <person name="Yahagi W."/>
            <person name="Suzuki K."/>
            <person name="Li C."/>
            <person name="Ohtsuki K."/>
            <person name="Shishiki T."/>
            <person name="Otomo Y."/>
            <person name="Murakami K."/>
            <person name="Iida Y."/>
            <person name="Sugano S."/>
            <person name="Fujimura T."/>
            <person name="Suzuki Y."/>
            <person name="Tsunoda Y."/>
            <person name="Kurosaki T."/>
            <person name="Kodama T."/>
            <person name="Masuda H."/>
            <person name="Kobayashi M."/>
            <person name="Xie Q."/>
            <person name="Lu M."/>
            <person name="Narikawa R."/>
            <person name="Sugiyama A."/>
            <person name="Mizuno K."/>
            <person name="Yokomizo S."/>
            <person name="Niikura J."/>
            <person name="Ikeda R."/>
            <person name="Ishibiki J."/>
            <person name="Kawamata M."/>
            <person name="Yoshimura A."/>
            <person name="Miura J."/>
            <person name="Kusumegi T."/>
            <person name="Oka M."/>
            <person name="Ryu R."/>
            <person name="Ueda M."/>
            <person name="Matsubara K."/>
            <person name="Kawai J."/>
            <person name="Carninci P."/>
            <person name="Adachi J."/>
            <person name="Aizawa K."/>
            <person name="Arakawa T."/>
            <person name="Fukuda S."/>
            <person name="Hara A."/>
            <person name="Hashidume W."/>
            <person name="Hayatsu N."/>
            <person name="Imotani K."/>
            <person name="Ishii Y."/>
            <person name="Itoh M."/>
            <person name="Kagawa I."/>
            <person name="Kondo S."/>
            <person name="Konno H."/>
            <person name="Miyazaki A."/>
            <person name="Osato N."/>
            <person name="Ota Y."/>
            <person name="Saito R."/>
            <person name="Sasaki D."/>
            <person name="Sato K."/>
            <person name="Shibata K."/>
            <person name="Shinagawa A."/>
            <person name="Shiraki T."/>
            <person name="Yoshino M."/>
            <person name="Hayashizaki Y."/>
        </authorList>
    </citation>
    <scope>NUCLEOTIDE SEQUENCE</scope>
</reference>
<evidence type="ECO:0000313" key="4">
    <source>
        <dbReference type="EMBL" id="EEE54654.1"/>
    </source>
</evidence>
<feature type="compositionally biased region" description="Basic residues" evidence="1">
    <location>
        <begin position="154"/>
        <end position="171"/>
    </location>
</feature>
<dbReference type="Proteomes" id="UP000007752">
    <property type="component" value="Chromosome 1"/>
</dbReference>